<dbReference type="Gene3D" id="1.10.238.10">
    <property type="entry name" value="EF-hand"/>
    <property type="match status" value="1"/>
</dbReference>
<keyword evidence="5" id="KW-0106">Calcium</keyword>
<evidence type="ECO:0000256" key="7">
    <source>
        <dbReference type="SAM" id="Coils"/>
    </source>
</evidence>
<dbReference type="PROSITE" id="PS00018">
    <property type="entry name" value="EF_HAND_1"/>
    <property type="match status" value="2"/>
</dbReference>
<dbReference type="Proteomes" id="UP001165060">
    <property type="component" value="Unassembled WGS sequence"/>
</dbReference>
<feature type="region of interest" description="Disordered" evidence="8">
    <location>
        <begin position="1"/>
        <end position="21"/>
    </location>
</feature>
<dbReference type="PROSITE" id="PS50222">
    <property type="entry name" value="EF_HAND_2"/>
    <property type="match status" value="2"/>
</dbReference>
<dbReference type="CDD" id="cd00044">
    <property type="entry name" value="CysPc"/>
    <property type="match status" value="1"/>
</dbReference>
<evidence type="ECO:0000256" key="3">
    <source>
        <dbReference type="ARBA" id="ARBA00022801"/>
    </source>
</evidence>
<dbReference type="SUPFAM" id="SSF47473">
    <property type="entry name" value="EF-hand"/>
    <property type="match status" value="1"/>
</dbReference>
<evidence type="ECO:0000256" key="2">
    <source>
        <dbReference type="ARBA" id="ARBA00022670"/>
    </source>
</evidence>
<dbReference type="Pfam" id="PF00648">
    <property type="entry name" value="Peptidase_C2"/>
    <property type="match status" value="1"/>
</dbReference>
<dbReference type="InterPro" id="IPR011992">
    <property type="entry name" value="EF-hand-dom_pair"/>
</dbReference>
<reference evidence="11 12" key="1">
    <citation type="journal article" date="2023" name="Commun. Biol.">
        <title>Genome analysis of Parmales, the sister group of diatoms, reveals the evolutionary specialization of diatoms from phago-mixotrophs to photoautotrophs.</title>
        <authorList>
            <person name="Ban H."/>
            <person name="Sato S."/>
            <person name="Yoshikawa S."/>
            <person name="Yamada K."/>
            <person name="Nakamura Y."/>
            <person name="Ichinomiya M."/>
            <person name="Sato N."/>
            <person name="Blanc-Mathieu R."/>
            <person name="Endo H."/>
            <person name="Kuwata A."/>
            <person name="Ogata H."/>
        </authorList>
    </citation>
    <scope>NUCLEOTIDE SEQUENCE [LARGE SCALE GENOMIC DNA]</scope>
</reference>
<organism evidence="11 12">
    <name type="scientific">Tetraparma gracilis</name>
    <dbReference type="NCBI Taxonomy" id="2962635"/>
    <lineage>
        <taxon>Eukaryota</taxon>
        <taxon>Sar</taxon>
        <taxon>Stramenopiles</taxon>
        <taxon>Ochrophyta</taxon>
        <taxon>Bolidophyceae</taxon>
        <taxon>Parmales</taxon>
        <taxon>Triparmaceae</taxon>
        <taxon>Tetraparma</taxon>
    </lineage>
</organism>
<feature type="coiled-coil region" evidence="7">
    <location>
        <begin position="705"/>
        <end position="739"/>
    </location>
</feature>
<evidence type="ECO:0000256" key="4">
    <source>
        <dbReference type="ARBA" id="ARBA00022807"/>
    </source>
</evidence>
<evidence type="ECO:0000313" key="11">
    <source>
        <dbReference type="EMBL" id="GMI23803.1"/>
    </source>
</evidence>
<keyword evidence="2" id="KW-0645">Protease</keyword>
<dbReference type="InterPro" id="IPR018247">
    <property type="entry name" value="EF_Hand_1_Ca_BS"/>
</dbReference>
<evidence type="ECO:0008006" key="13">
    <source>
        <dbReference type="Google" id="ProtNLM"/>
    </source>
</evidence>
<keyword evidence="7" id="KW-0175">Coiled coil</keyword>
<dbReference type="SMART" id="SM00720">
    <property type="entry name" value="calpain_III"/>
    <property type="match status" value="1"/>
</dbReference>
<feature type="domain" description="EF-hand" evidence="10">
    <location>
        <begin position="94"/>
        <end position="129"/>
    </location>
</feature>
<comment type="caution">
    <text evidence="6">Lacks conserved residue(s) required for the propagation of feature annotation.</text>
</comment>
<dbReference type="Pfam" id="PF01067">
    <property type="entry name" value="Calpain_III"/>
    <property type="match status" value="1"/>
</dbReference>
<dbReference type="InterPro" id="IPR022683">
    <property type="entry name" value="Calpain_III"/>
</dbReference>
<dbReference type="PANTHER" id="PTHR10183">
    <property type="entry name" value="CALPAIN"/>
    <property type="match status" value="1"/>
</dbReference>
<sequence>MGARGSTLTGKAQPDPDMLPHTSRSIADVRTMLERHRHDLGGAFALGPKQFALLLNLPEKDASKIFREIFDTDRNSLVDAYEAIGSLAMLSKMTIQEKVDMIYSLYDFNGSGDITMDEMTILLKTLVCGCAKIDKKISPPSTEETERLAVKAFSTADKDMDGEISKHEFDTFCYTHPMCKDFLDYWRGGMNQVVLVEGENFCDVEFPPNATALYTEIACPPSGMPPGTTVEWLRSSEFCPEDPVLFTSGPLKNTLRPGSIANKWFVSALAILSAKETLVKDLFVNTGQEKHGRYCVRFYKHGTWVNAIVDDVMPFNRAKQALFTRGGDANELATMLIEKAYAKVHASYEALIDGKIEYALKDLTGGMVEMVDTNADAKFSDKVVQGKFWMEMKKKLAEGIMGVVSNNPPVFVNQFNESFPEERNGVVKGLAYPVMGVVEINEKRLKLVKVGNPWGLFEFDGDWGNNSPLWEENPDVARTCKKAPSDTSCFWMTQDDFARIFNVQYFCKLLTPADWQVVRHTGKFPAKGGGCFNFPTWVQNEQILLDVEEENTEVCISITQNDDRYVKDMKNGTKSKRPAIGVIVHEHKFGDPDLGNVNKLLSVNTTAIALQTPFLPERDVTVVGTLPLGRYAVVPQAFDPDTGVEYTVTIHSKERVNVFAGTEIDWDPEQAALLEGENEMEQDLAKAEELDDAPSFEEDSQIVAIQAAAKMVAELTVLARQLEQKKQELVEKLEILTAQADKL</sequence>
<evidence type="ECO:0000256" key="6">
    <source>
        <dbReference type="PROSITE-ProRule" id="PRU00239"/>
    </source>
</evidence>
<keyword evidence="4" id="KW-0788">Thiol protease</keyword>
<dbReference type="CDD" id="cd00051">
    <property type="entry name" value="EFh"/>
    <property type="match status" value="1"/>
</dbReference>
<feature type="domain" description="EF-hand" evidence="10">
    <location>
        <begin position="144"/>
        <end position="179"/>
    </location>
</feature>
<dbReference type="InterPro" id="IPR038765">
    <property type="entry name" value="Papain-like_cys_pep_sf"/>
</dbReference>
<evidence type="ECO:0000259" key="9">
    <source>
        <dbReference type="PROSITE" id="PS50203"/>
    </source>
</evidence>
<evidence type="ECO:0000259" key="10">
    <source>
        <dbReference type="PROSITE" id="PS50222"/>
    </source>
</evidence>
<dbReference type="PRINTS" id="PR00704">
    <property type="entry name" value="CALPAIN"/>
</dbReference>
<feature type="domain" description="Calpain catalytic" evidence="9">
    <location>
        <begin position="200"/>
        <end position="510"/>
    </location>
</feature>
<comment type="caution">
    <text evidence="11">The sequence shown here is derived from an EMBL/GenBank/DDBJ whole genome shotgun (WGS) entry which is preliminary data.</text>
</comment>
<dbReference type="InterPro" id="IPR001300">
    <property type="entry name" value="Peptidase_C2_calpain_cat"/>
</dbReference>
<dbReference type="SMART" id="SM00054">
    <property type="entry name" value="EFh"/>
    <property type="match status" value="2"/>
</dbReference>
<dbReference type="PANTHER" id="PTHR10183:SF379">
    <property type="entry name" value="CALPAIN-5"/>
    <property type="match status" value="1"/>
</dbReference>
<evidence type="ECO:0000313" key="12">
    <source>
        <dbReference type="Proteomes" id="UP001165060"/>
    </source>
</evidence>
<dbReference type="Gene3D" id="2.60.120.380">
    <property type="match status" value="1"/>
</dbReference>
<gene>
    <name evidence="11" type="ORF">TeGR_g13527</name>
</gene>
<dbReference type="Pfam" id="PF13202">
    <property type="entry name" value="EF-hand_5"/>
    <property type="match status" value="1"/>
</dbReference>
<dbReference type="SUPFAM" id="SSF49758">
    <property type="entry name" value="Calpain large subunit, middle domain (domain III)"/>
    <property type="match status" value="1"/>
</dbReference>
<evidence type="ECO:0000256" key="1">
    <source>
        <dbReference type="ARBA" id="ARBA00007623"/>
    </source>
</evidence>
<keyword evidence="12" id="KW-1185">Reference proteome</keyword>
<comment type="similarity">
    <text evidence="1">Belongs to the peptidase C2 family.</text>
</comment>
<dbReference type="InterPro" id="IPR002048">
    <property type="entry name" value="EF_hand_dom"/>
</dbReference>
<dbReference type="InterPro" id="IPR022684">
    <property type="entry name" value="Calpain_cysteine_protease"/>
</dbReference>
<evidence type="ECO:0000256" key="8">
    <source>
        <dbReference type="SAM" id="MobiDB-lite"/>
    </source>
</evidence>
<dbReference type="SMART" id="SM00230">
    <property type="entry name" value="CysPc"/>
    <property type="match status" value="1"/>
</dbReference>
<dbReference type="Gene3D" id="3.90.70.10">
    <property type="entry name" value="Cysteine proteinases"/>
    <property type="match status" value="1"/>
</dbReference>
<dbReference type="SUPFAM" id="SSF54001">
    <property type="entry name" value="Cysteine proteinases"/>
    <property type="match status" value="1"/>
</dbReference>
<accession>A0ABQ6MCP0</accession>
<feature type="compositionally biased region" description="Polar residues" evidence="8">
    <location>
        <begin position="1"/>
        <end position="10"/>
    </location>
</feature>
<dbReference type="InterPro" id="IPR036213">
    <property type="entry name" value="Calpain_III_sf"/>
</dbReference>
<protein>
    <recommendedName>
        <fullName evidence="13">Calmodulin</fullName>
    </recommendedName>
</protein>
<dbReference type="InterPro" id="IPR022682">
    <property type="entry name" value="Calpain_domain_III"/>
</dbReference>
<evidence type="ECO:0000256" key="5">
    <source>
        <dbReference type="ARBA" id="ARBA00022837"/>
    </source>
</evidence>
<dbReference type="PROSITE" id="PS50203">
    <property type="entry name" value="CALPAIN_CAT"/>
    <property type="match status" value="1"/>
</dbReference>
<dbReference type="EMBL" id="BRYB01001353">
    <property type="protein sequence ID" value="GMI23803.1"/>
    <property type="molecule type" value="Genomic_DNA"/>
</dbReference>
<keyword evidence="3" id="KW-0378">Hydrolase</keyword>
<proteinExistence type="inferred from homology"/>
<name>A0ABQ6MCP0_9STRA</name>